<evidence type="ECO:0000256" key="3">
    <source>
        <dbReference type="ARBA" id="ARBA00023004"/>
    </source>
</evidence>
<evidence type="ECO:0000313" key="6">
    <source>
        <dbReference type="Proteomes" id="UP000199322"/>
    </source>
</evidence>
<dbReference type="RefSeq" id="WP_091402637.1">
    <property type="nucleotide sequence ID" value="NZ_FMYV01000002.1"/>
</dbReference>
<dbReference type="EMBL" id="FMYV01000002">
    <property type="protein sequence ID" value="SDC19857.1"/>
    <property type="molecule type" value="Genomic_DNA"/>
</dbReference>
<organism evidence="5 6">
    <name type="scientific">Geotoga petraea</name>
    <dbReference type="NCBI Taxonomy" id="28234"/>
    <lineage>
        <taxon>Bacteria</taxon>
        <taxon>Thermotogati</taxon>
        <taxon>Thermotogota</taxon>
        <taxon>Thermotogae</taxon>
        <taxon>Petrotogales</taxon>
        <taxon>Petrotogaceae</taxon>
        <taxon>Geotoga</taxon>
    </lineage>
</organism>
<gene>
    <name evidence="5" type="ORF">SAMN04488588_0575</name>
</gene>
<evidence type="ECO:0000256" key="4">
    <source>
        <dbReference type="ARBA" id="ARBA00023014"/>
    </source>
</evidence>
<dbReference type="GO" id="GO:0003824">
    <property type="term" value="F:catalytic activity"/>
    <property type="evidence" value="ECO:0007669"/>
    <property type="project" value="InterPro"/>
</dbReference>
<dbReference type="GO" id="GO:0046872">
    <property type="term" value="F:metal ion binding"/>
    <property type="evidence" value="ECO:0007669"/>
    <property type="project" value="UniProtKB-KW"/>
</dbReference>
<dbReference type="SFLD" id="SFLDG01102">
    <property type="entry name" value="Uncharacterised_Radical_SAM_Su"/>
    <property type="match status" value="1"/>
</dbReference>
<name>A0A1G6JMF0_9BACT</name>
<dbReference type="CDD" id="cd01335">
    <property type="entry name" value="Radical_SAM"/>
    <property type="match status" value="1"/>
</dbReference>
<dbReference type="Gene3D" id="3.20.20.70">
    <property type="entry name" value="Aldolase class I"/>
    <property type="match status" value="1"/>
</dbReference>
<keyword evidence="3" id="KW-0408">Iron</keyword>
<dbReference type="NCBIfam" id="TIGR03916">
    <property type="entry name" value="rSAM_link_UDG"/>
    <property type="match status" value="1"/>
</dbReference>
<dbReference type="InterPro" id="IPR010994">
    <property type="entry name" value="RuvA_2-like"/>
</dbReference>
<dbReference type="Proteomes" id="UP000199322">
    <property type="component" value="Unassembled WGS sequence"/>
</dbReference>
<dbReference type="InterPro" id="IPR007197">
    <property type="entry name" value="rSAM"/>
</dbReference>
<dbReference type="GO" id="GO:0051536">
    <property type="term" value="F:iron-sulfur cluster binding"/>
    <property type="evidence" value="ECO:0007669"/>
    <property type="project" value="UniProtKB-KW"/>
</dbReference>
<dbReference type="Gene3D" id="1.10.150.320">
    <property type="entry name" value="Photosystem II 12 kDa extrinsic protein"/>
    <property type="match status" value="1"/>
</dbReference>
<dbReference type="InterPro" id="IPR013785">
    <property type="entry name" value="Aldolase_TIM"/>
</dbReference>
<accession>A0A1G6JMF0</accession>
<keyword evidence="2" id="KW-0479">Metal-binding</keyword>
<evidence type="ECO:0000313" key="5">
    <source>
        <dbReference type="EMBL" id="SDC19857.1"/>
    </source>
</evidence>
<keyword evidence="6" id="KW-1185">Reference proteome</keyword>
<evidence type="ECO:0000256" key="1">
    <source>
        <dbReference type="ARBA" id="ARBA00022691"/>
    </source>
</evidence>
<evidence type="ECO:0000256" key="2">
    <source>
        <dbReference type="ARBA" id="ARBA00022723"/>
    </source>
</evidence>
<dbReference type="STRING" id="28234.SAMN04488588_0575"/>
<reference evidence="5 6" key="1">
    <citation type="submission" date="2016-10" db="EMBL/GenBank/DDBJ databases">
        <authorList>
            <person name="de Groot N.N."/>
        </authorList>
    </citation>
    <scope>NUCLEOTIDE SEQUENCE [LARGE SCALE GENOMIC DNA]</scope>
    <source>
        <strain evidence="5 6">WG14</strain>
    </source>
</reference>
<dbReference type="SUPFAM" id="SSF102114">
    <property type="entry name" value="Radical SAM enzymes"/>
    <property type="match status" value="1"/>
</dbReference>
<dbReference type="PANTHER" id="PTHR21180:SF9">
    <property type="entry name" value="TYPE II SECRETION SYSTEM PROTEIN K"/>
    <property type="match status" value="1"/>
</dbReference>
<dbReference type="SFLD" id="SFLDS00029">
    <property type="entry name" value="Radical_SAM"/>
    <property type="match status" value="1"/>
</dbReference>
<dbReference type="AlphaFoldDB" id="A0A1G6JMF0"/>
<keyword evidence="1" id="KW-0949">S-adenosyl-L-methionine</keyword>
<sequence>MLKTLNEKIKMLSESAKYDISCSSSGSSRSNKNKGIGNASSGGICHSWTSDGRCISLLKILMSNDCIFDCVYCINRRSNDINRGTLTVNELVNLTIQFYKRNYIEGLFLSSAIFINSDHTMEKMYQVVYKLRKEHKFNGYIHVKAIPGASIDLIRKTGFLADRMSINIELPTQKSLRALAPQKSKENIFKPMKFIGENNLMIYQDKKKFKNTPKFVPAGQTTQMIVGASPENDHMILNLTEALYKKFHLKRVYFSAYVPINDDPKIHFSGKIQRNREHRLYQADWLLRFYDFTVDEIFDKSNNFLNEYLDPKTFWALNHLEYFPINVNKASYQELLRIPGFGIKTCRKIVSARKYSTITYDELKKMGAVLKRAKYFIEVPGLKIGGVFRDPEILKNHFISESKNKSAKLIPLFTGKELELPNAY</sequence>
<dbReference type="SUPFAM" id="SSF47781">
    <property type="entry name" value="RuvA domain 2-like"/>
    <property type="match status" value="1"/>
</dbReference>
<proteinExistence type="predicted"/>
<dbReference type="PANTHER" id="PTHR21180">
    <property type="entry name" value="ENDONUCLEASE/EXONUCLEASE/PHOSPHATASE FAMILY DOMAIN-CONTAINING PROTEIN 1"/>
    <property type="match status" value="1"/>
</dbReference>
<dbReference type="InterPro" id="IPR058240">
    <property type="entry name" value="rSAM_sf"/>
</dbReference>
<dbReference type="InterPro" id="IPR051675">
    <property type="entry name" value="Endo/Exo/Phosphatase_dom_1"/>
</dbReference>
<protein>
    <submittedName>
        <fullName evidence="5">Putative DNA modification/repair radical SAM protein</fullName>
    </submittedName>
</protein>
<keyword evidence="4" id="KW-0411">Iron-sulfur</keyword>
<dbReference type="InterPro" id="IPR023874">
    <property type="entry name" value="DNA_rSAM_put"/>
</dbReference>